<dbReference type="KEGG" id="fit:Fi14EGH31_10160"/>
<dbReference type="EMBL" id="AP024085">
    <property type="protein sequence ID" value="BCL57304.1"/>
    <property type="molecule type" value="Genomic_DNA"/>
</dbReference>
<protein>
    <submittedName>
        <fullName evidence="1">Uncharacterized protein</fullName>
    </submittedName>
</protein>
<dbReference type="Proteomes" id="UP000593842">
    <property type="component" value="Chromosome"/>
</dbReference>
<proteinExistence type="predicted"/>
<evidence type="ECO:0000313" key="1">
    <source>
        <dbReference type="EMBL" id="BCL57304.1"/>
    </source>
</evidence>
<organism evidence="1 2">
    <name type="scientific">Faecalibacillus intestinalis</name>
    <dbReference type="NCBI Taxonomy" id="1982626"/>
    <lineage>
        <taxon>Bacteria</taxon>
        <taxon>Bacillati</taxon>
        <taxon>Bacillota</taxon>
        <taxon>Erysipelotrichia</taxon>
        <taxon>Erysipelotrichales</taxon>
        <taxon>Coprobacillaceae</taxon>
        <taxon>Faecalibacillus</taxon>
    </lineage>
</organism>
<gene>
    <name evidence="1" type="ORF">Fi14EGH31_10160</name>
</gene>
<dbReference type="AlphaFoldDB" id="A0A7I8E1C7"/>
<sequence length="98" mass="11903">MYFKDMRNCDHNNYPNKIYRVEHSKMLIEILDDQHIQGSAQYFSSIRSRDNFIDSIKNNILKISIDELKKIQNYWKIKNEVIDYKMDPVKRTQEKKST</sequence>
<reference evidence="2" key="1">
    <citation type="submission" date="2020-09" db="EMBL/GenBank/DDBJ databases">
        <title>Complete genome sequencing of Faecalibacillus intestinalis strain 14EGH31.</title>
        <authorList>
            <person name="Sakamoto M."/>
            <person name="Murakami T."/>
            <person name="Mori H."/>
        </authorList>
    </citation>
    <scope>NUCLEOTIDE SEQUENCE [LARGE SCALE GENOMIC DNA]</scope>
    <source>
        <strain evidence="2">14EGH31</strain>
    </source>
</reference>
<accession>A0A7I8E1C7</accession>
<name>A0A7I8E1C7_9FIRM</name>
<evidence type="ECO:0000313" key="2">
    <source>
        <dbReference type="Proteomes" id="UP000593842"/>
    </source>
</evidence>